<feature type="domain" description="Aminoacyl-tRNA synthetase class Ia" evidence="13">
    <location>
        <begin position="17"/>
        <end position="564"/>
    </location>
</feature>
<evidence type="ECO:0000256" key="5">
    <source>
        <dbReference type="ARBA" id="ARBA00022741"/>
    </source>
</evidence>
<comment type="domain">
    <text evidence="12">ValRS has two distinct active sites: one for aminoacylation and one for editing. The misactivated threonine is translocated from the active site to the editing site.</text>
</comment>
<sequence length="882" mass="102288">MTDELAKTYDPSKVEEKWYKFWEENGYFQAEVEPEKEPFTVMMPPPNITGQLHLGHALDDTLQDIIVRWNRMKGLNTLWLPGTDHASIATEAKVVDKLRKSGIEKDEIGRDEFLEHAWDWKKEYGERITDQIRNLGASCDWSRERFTLDDGCSEAVKEVFVRLYEEGLIYQGDYIVNWCSDCATTLSDIEVEHEETDGHLYYIKYPFKDREGHITVATTRPETMLGDTGIAVDPSDERYSELVGEKVIVPLVDREIEIVADRYVDSEFGTGMVKVTPAHDPNDFEIGERNDLEQVKVIDFDGTMTEAAGKYAGLERGECRKKVVEDLEKEGLLIKVEDHHHSVGHCYRCDEVVEPMISKQWFVKMEPLAKPAIEAVKDGEIEFVPDRFSKVYLNWMENIKDWCISRQLWWGHRIPVWYCQDCGAINVSRDDLTACKECGSENIEQDEDVLDTWFSSALWPFSTLGWPEKTEDLLHFYPTDILVTGRDIIFFWVARMIFMGLHMMDEKPFDTVYVHGLIRDAQGRKMSKSLGNGIDPLEVIDEYGADALRFMLITGNTPGNDMRFRDERLNASRNFANKIWNAARFMLMHVKEDDGLDIEEYYNDLNLSENWILSRLNDTIKKVDENMERYLFGEVSKHLYDFIWSEFCDWYLELIKPELYDDENPERQRKAARVGQYLLSRILQLLHPIMPFITEEIWNKLPGTDGSIMLSDWPEVTENYHDEDSLIQMGKVQEIIREIRNIRNEFKVNPGKKITAIFETEDKNGILTDESISYIKDLASVESLEIEASVSDKPAKAASAVVEDIDIILPLEGMIDIDKEIKRLEKEADEIRAEIKRSEGKLANEGFVNQAPEKLVQAEREKLPQFEEKLEKVLKRIEELKN</sequence>
<comment type="caution">
    <text evidence="16">The sequence shown here is derived from an EMBL/GenBank/DDBJ whole genome shotgun (WGS) entry which is preliminary data.</text>
</comment>
<evidence type="ECO:0000259" key="14">
    <source>
        <dbReference type="Pfam" id="PF08264"/>
    </source>
</evidence>
<evidence type="ECO:0000256" key="8">
    <source>
        <dbReference type="ARBA" id="ARBA00023054"/>
    </source>
</evidence>
<evidence type="ECO:0000256" key="6">
    <source>
        <dbReference type="ARBA" id="ARBA00022840"/>
    </source>
</evidence>
<evidence type="ECO:0000259" key="15">
    <source>
        <dbReference type="Pfam" id="PF10458"/>
    </source>
</evidence>
<dbReference type="PRINTS" id="PR00986">
    <property type="entry name" value="TRNASYNTHVAL"/>
</dbReference>
<dbReference type="HAMAP" id="MF_02004">
    <property type="entry name" value="Val_tRNA_synth_type1"/>
    <property type="match status" value="1"/>
</dbReference>
<dbReference type="SUPFAM" id="SSF52374">
    <property type="entry name" value="Nucleotidylyl transferase"/>
    <property type="match status" value="1"/>
</dbReference>
<dbReference type="Gene3D" id="1.10.730.10">
    <property type="entry name" value="Isoleucyl-tRNA Synthetase, Domain 1"/>
    <property type="match status" value="1"/>
</dbReference>
<dbReference type="InterPro" id="IPR009080">
    <property type="entry name" value="tRNAsynth_Ia_anticodon-bd"/>
</dbReference>
<dbReference type="NCBIfam" id="TIGR00422">
    <property type="entry name" value="valS"/>
    <property type="match status" value="1"/>
</dbReference>
<dbReference type="GO" id="GO:0002161">
    <property type="term" value="F:aminoacyl-tRNA deacylase activity"/>
    <property type="evidence" value="ECO:0007669"/>
    <property type="project" value="InterPro"/>
</dbReference>
<feature type="binding site" evidence="12">
    <location>
        <position position="528"/>
    </location>
    <ligand>
        <name>ATP</name>
        <dbReference type="ChEBI" id="CHEBI:30616"/>
    </ligand>
</feature>
<gene>
    <name evidence="12" type="primary">valS</name>
    <name evidence="16" type="ORF">I0Q91_05250</name>
</gene>
<evidence type="ECO:0000256" key="1">
    <source>
        <dbReference type="ARBA" id="ARBA00004496"/>
    </source>
</evidence>
<keyword evidence="8 12" id="KW-0175">Coiled coil</keyword>
<keyword evidence="9 12" id="KW-0030">Aminoacyl-tRNA synthetase</keyword>
<feature type="short sequence motif" description="'KMSKS' region" evidence="12">
    <location>
        <begin position="525"/>
        <end position="529"/>
    </location>
</feature>
<dbReference type="InterPro" id="IPR013155">
    <property type="entry name" value="M/V/L/I-tRNA-synth_anticd-bd"/>
</dbReference>
<dbReference type="EMBL" id="JADPIE010000002">
    <property type="protein sequence ID" value="MBF8436475.1"/>
    <property type="molecule type" value="Genomic_DNA"/>
</dbReference>
<dbReference type="InterPro" id="IPR002300">
    <property type="entry name" value="aa-tRNA-synth_Ia"/>
</dbReference>
<dbReference type="InterPro" id="IPR001412">
    <property type="entry name" value="aa-tRNA-synth_I_CS"/>
</dbReference>
<keyword evidence="7 12" id="KW-0648">Protein biosynthesis</keyword>
<evidence type="ECO:0000256" key="3">
    <source>
        <dbReference type="ARBA" id="ARBA00022490"/>
    </source>
</evidence>
<evidence type="ECO:0000256" key="12">
    <source>
        <dbReference type="HAMAP-Rule" id="MF_02004"/>
    </source>
</evidence>
<dbReference type="InterPro" id="IPR002303">
    <property type="entry name" value="Valyl-tRNA_ligase"/>
</dbReference>
<comment type="function">
    <text evidence="12">Catalyzes the attachment of valine to tRNA(Val). As ValRS can inadvertently accommodate and process structurally similar amino acids such as threonine, to avoid such errors, it has a 'posttransfer' editing activity that hydrolyzes mischarged Thr-tRNA(Val) in a tRNA-dependent manner.</text>
</comment>
<dbReference type="FunFam" id="3.40.50.620:FF:000032">
    <property type="entry name" value="Valine--tRNA ligase"/>
    <property type="match status" value="1"/>
</dbReference>
<evidence type="ECO:0000256" key="7">
    <source>
        <dbReference type="ARBA" id="ARBA00022917"/>
    </source>
</evidence>
<dbReference type="SUPFAM" id="SSF46589">
    <property type="entry name" value="tRNA-binding arm"/>
    <property type="match status" value="1"/>
</dbReference>
<keyword evidence="3 12" id="KW-0963">Cytoplasm</keyword>
<evidence type="ECO:0000313" key="17">
    <source>
        <dbReference type="Proteomes" id="UP000621436"/>
    </source>
</evidence>
<feature type="domain" description="Valyl-tRNA synthetase tRNA-binding arm" evidence="15">
    <location>
        <begin position="816"/>
        <end position="881"/>
    </location>
</feature>
<name>A0A931AU18_9FIRM</name>
<organism evidence="16 17">
    <name type="scientific">Halonatronomonas betaini</name>
    <dbReference type="NCBI Taxonomy" id="2778430"/>
    <lineage>
        <taxon>Bacteria</taxon>
        <taxon>Bacillati</taxon>
        <taxon>Bacillota</taxon>
        <taxon>Clostridia</taxon>
        <taxon>Halanaerobiales</taxon>
        <taxon>Halarsenatibacteraceae</taxon>
        <taxon>Halonatronomonas</taxon>
    </lineage>
</organism>
<feature type="domain" description="Methionyl/Valyl/Leucyl/Isoleucyl-tRNA synthetase anticodon-binding" evidence="14">
    <location>
        <begin position="610"/>
        <end position="755"/>
    </location>
</feature>
<keyword evidence="6 12" id="KW-0067">ATP-binding</keyword>
<dbReference type="InterPro" id="IPR009008">
    <property type="entry name" value="Val/Leu/Ile-tRNA-synth_edit"/>
</dbReference>
<dbReference type="NCBIfam" id="NF004349">
    <property type="entry name" value="PRK05729.1"/>
    <property type="match status" value="1"/>
</dbReference>
<comment type="subunit">
    <text evidence="2 12">Monomer.</text>
</comment>
<dbReference type="GO" id="GO:0004832">
    <property type="term" value="F:valine-tRNA ligase activity"/>
    <property type="evidence" value="ECO:0007669"/>
    <property type="project" value="UniProtKB-UniRule"/>
</dbReference>
<evidence type="ECO:0000256" key="10">
    <source>
        <dbReference type="ARBA" id="ARBA00047552"/>
    </source>
</evidence>
<evidence type="ECO:0000256" key="9">
    <source>
        <dbReference type="ARBA" id="ARBA00023146"/>
    </source>
</evidence>
<dbReference type="GO" id="GO:0005524">
    <property type="term" value="F:ATP binding"/>
    <property type="evidence" value="ECO:0007669"/>
    <property type="project" value="UniProtKB-UniRule"/>
</dbReference>
<dbReference type="Gene3D" id="3.40.50.620">
    <property type="entry name" value="HUPs"/>
    <property type="match status" value="2"/>
</dbReference>
<dbReference type="InterPro" id="IPR037118">
    <property type="entry name" value="Val-tRNA_synth_C_sf"/>
</dbReference>
<dbReference type="FunFam" id="1.10.730.10:FF:000014">
    <property type="entry name" value="Valine--tRNA ligase"/>
    <property type="match status" value="1"/>
</dbReference>
<dbReference type="PROSITE" id="PS00178">
    <property type="entry name" value="AA_TRNA_LIGASE_I"/>
    <property type="match status" value="1"/>
</dbReference>
<evidence type="ECO:0000256" key="2">
    <source>
        <dbReference type="ARBA" id="ARBA00011245"/>
    </source>
</evidence>
<dbReference type="PANTHER" id="PTHR11946">
    <property type="entry name" value="VALYL-TRNA SYNTHETASES"/>
    <property type="match status" value="1"/>
</dbReference>
<evidence type="ECO:0000259" key="13">
    <source>
        <dbReference type="Pfam" id="PF00133"/>
    </source>
</evidence>
<evidence type="ECO:0000256" key="11">
    <source>
        <dbReference type="ARBA" id="ARBA00060830"/>
    </source>
</evidence>
<dbReference type="InterPro" id="IPR014729">
    <property type="entry name" value="Rossmann-like_a/b/a_fold"/>
</dbReference>
<reference evidence="16" key="1">
    <citation type="submission" date="2020-11" db="EMBL/GenBank/DDBJ databases">
        <title>Halonatronomonas betainensis gen. nov., sp. nov. a novel haloalkaliphilic representative of the family Halanaerobiacae capable of betaine degradation.</title>
        <authorList>
            <person name="Boltyanskaya Y."/>
            <person name="Kevbrin V."/>
            <person name="Detkova E."/>
            <person name="Grouzdev D.S."/>
            <person name="Koziaeva V."/>
            <person name="Zhilina T."/>
        </authorList>
    </citation>
    <scope>NUCLEOTIDE SEQUENCE</scope>
    <source>
        <strain evidence="16">Z-7014</strain>
    </source>
</reference>
<dbReference type="SUPFAM" id="SSF50677">
    <property type="entry name" value="ValRS/IleRS/LeuRS editing domain"/>
    <property type="match status" value="1"/>
</dbReference>
<comment type="subcellular location">
    <subcellularLocation>
        <location evidence="1 12">Cytoplasm</location>
    </subcellularLocation>
</comment>
<dbReference type="Gene3D" id="3.90.740.10">
    <property type="entry name" value="Valyl/Leucyl/Isoleucyl-tRNA synthetase, editing domain"/>
    <property type="match status" value="2"/>
</dbReference>
<dbReference type="Pfam" id="PF10458">
    <property type="entry name" value="Val_tRNA-synt_C"/>
    <property type="match status" value="1"/>
</dbReference>
<dbReference type="FunFam" id="3.40.50.620:FF:000098">
    <property type="entry name" value="Valine--tRNA ligase"/>
    <property type="match status" value="1"/>
</dbReference>
<comment type="catalytic activity">
    <reaction evidence="10 12">
        <text>tRNA(Val) + L-valine + ATP = L-valyl-tRNA(Val) + AMP + diphosphate</text>
        <dbReference type="Rhea" id="RHEA:10704"/>
        <dbReference type="Rhea" id="RHEA-COMP:9672"/>
        <dbReference type="Rhea" id="RHEA-COMP:9708"/>
        <dbReference type="ChEBI" id="CHEBI:30616"/>
        <dbReference type="ChEBI" id="CHEBI:33019"/>
        <dbReference type="ChEBI" id="CHEBI:57762"/>
        <dbReference type="ChEBI" id="CHEBI:78442"/>
        <dbReference type="ChEBI" id="CHEBI:78537"/>
        <dbReference type="ChEBI" id="CHEBI:456215"/>
        <dbReference type="EC" id="6.1.1.9"/>
    </reaction>
</comment>
<feature type="short sequence motif" description="'HIGH' region" evidence="12">
    <location>
        <begin position="46"/>
        <end position="56"/>
    </location>
</feature>
<dbReference type="Pfam" id="PF08264">
    <property type="entry name" value="Anticodon_1"/>
    <property type="match status" value="1"/>
</dbReference>
<keyword evidence="17" id="KW-1185">Reference proteome</keyword>
<dbReference type="Gene3D" id="1.10.287.380">
    <property type="entry name" value="Valyl-tRNA synthetase, C-terminal domain"/>
    <property type="match status" value="1"/>
</dbReference>
<dbReference type="GO" id="GO:0006438">
    <property type="term" value="P:valyl-tRNA aminoacylation"/>
    <property type="evidence" value="ECO:0007669"/>
    <property type="project" value="UniProtKB-UniRule"/>
</dbReference>
<dbReference type="Proteomes" id="UP000621436">
    <property type="component" value="Unassembled WGS sequence"/>
</dbReference>
<dbReference type="PANTHER" id="PTHR11946:SF93">
    <property type="entry name" value="VALINE--TRNA LIGASE, CHLOROPLASTIC_MITOCHONDRIAL 2"/>
    <property type="match status" value="1"/>
</dbReference>
<dbReference type="EC" id="6.1.1.9" evidence="12"/>
<evidence type="ECO:0000256" key="4">
    <source>
        <dbReference type="ARBA" id="ARBA00022598"/>
    </source>
</evidence>
<keyword evidence="5 12" id="KW-0547">Nucleotide-binding</keyword>
<feature type="coiled-coil region" evidence="12">
    <location>
        <begin position="814"/>
        <end position="876"/>
    </location>
</feature>
<dbReference type="CDD" id="cd00817">
    <property type="entry name" value="ValRS_core"/>
    <property type="match status" value="1"/>
</dbReference>
<protein>
    <recommendedName>
        <fullName evidence="12">Valine--tRNA ligase</fullName>
        <ecNumber evidence="12">6.1.1.9</ecNumber>
    </recommendedName>
    <alternativeName>
        <fullName evidence="12">Valyl-tRNA synthetase</fullName>
        <shortName evidence="12">ValRS</shortName>
    </alternativeName>
</protein>
<dbReference type="GO" id="GO:0005829">
    <property type="term" value="C:cytosol"/>
    <property type="evidence" value="ECO:0007669"/>
    <property type="project" value="TreeGrafter"/>
</dbReference>
<comment type="similarity">
    <text evidence="11 12">Belongs to the class-I aminoacyl-tRNA synthetase family. ValS type 1 subfamily.</text>
</comment>
<dbReference type="SUPFAM" id="SSF47323">
    <property type="entry name" value="Anticodon-binding domain of a subclass of class I aminoacyl-tRNA synthetases"/>
    <property type="match status" value="1"/>
</dbReference>
<dbReference type="AlphaFoldDB" id="A0A931AU18"/>
<keyword evidence="4 12" id="KW-0436">Ligase</keyword>
<comment type="domain">
    <text evidence="12">The C-terminal coiled-coil domain is crucial for aminoacylation activity.</text>
</comment>
<proteinExistence type="inferred from homology"/>
<dbReference type="InterPro" id="IPR010978">
    <property type="entry name" value="tRNA-bd_arm"/>
</dbReference>
<dbReference type="InterPro" id="IPR019499">
    <property type="entry name" value="Val-tRNA_synth_tRNA-bd"/>
</dbReference>
<dbReference type="FunFam" id="1.10.287.380:FF:000001">
    <property type="entry name" value="Valine--tRNA ligase"/>
    <property type="match status" value="1"/>
</dbReference>
<dbReference type="InterPro" id="IPR033705">
    <property type="entry name" value="Anticodon_Ia_Val"/>
</dbReference>
<dbReference type="CDD" id="cd07962">
    <property type="entry name" value="Anticodon_Ia_Val"/>
    <property type="match status" value="1"/>
</dbReference>
<accession>A0A931AU18</accession>
<evidence type="ECO:0000313" key="16">
    <source>
        <dbReference type="EMBL" id="MBF8436475.1"/>
    </source>
</evidence>
<dbReference type="Pfam" id="PF00133">
    <property type="entry name" value="tRNA-synt_1"/>
    <property type="match status" value="1"/>
</dbReference>
<dbReference type="RefSeq" id="WP_270453367.1">
    <property type="nucleotide sequence ID" value="NZ_JADPIE010000002.1"/>
</dbReference>